<dbReference type="GO" id="GO:0008810">
    <property type="term" value="F:cellulase activity"/>
    <property type="evidence" value="ECO:0007669"/>
    <property type="project" value="UniProtKB-EC"/>
</dbReference>
<comment type="similarity">
    <text evidence="2">Belongs to the glycosyl hydrolase 9 (cellulase E) family.</text>
</comment>
<comment type="caution">
    <text evidence="10">The sequence shown here is derived from an EMBL/GenBank/DDBJ whole genome shotgun (WGS) entry which is preliminary data.</text>
</comment>
<evidence type="ECO:0000256" key="1">
    <source>
        <dbReference type="ARBA" id="ARBA00000966"/>
    </source>
</evidence>
<dbReference type="GO" id="GO:0030245">
    <property type="term" value="P:cellulose catabolic process"/>
    <property type="evidence" value="ECO:0007669"/>
    <property type="project" value="UniProtKB-KW"/>
</dbReference>
<dbReference type="AlphaFoldDB" id="A0AAD4X9J7"/>
<sequence>LVLEGKLDDYIEPWSTYWANAEEFICNCAQKGRRNFPLTDSGGLLYFKEWNNLQYTTSSLFLVMVYSEILTKTGANLACYSGEVSPGDLYNFVQPQ</sequence>
<dbReference type="Gene3D" id="1.50.10.10">
    <property type="match status" value="1"/>
</dbReference>
<evidence type="ECO:0000256" key="6">
    <source>
        <dbReference type="ARBA" id="ARBA00023277"/>
    </source>
</evidence>
<gene>
    <name evidence="10" type="ORF">MKW98_024563</name>
</gene>
<reference evidence="10" key="1">
    <citation type="submission" date="2022-04" db="EMBL/GenBank/DDBJ databases">
        <title>A functionally conserved STORR gene fusion in Papaver species that diverged 16.8 million years ago.</title>
        <authorList>
            <person name="Catania T."/>
        </authorList>
    </citation>
    <scope>NUCLEOTIDE SEQUENCE</scope>
    <source>
        <strain evidence="10">S-188037</strain>
    </source>
</reference>
<evidence type="ECO:0000313" key="11">
    <source>
        <dbReference type="Proteomes" id="UP001202328"/>
    </source>
</evidence>
<feature type="domain" description="Glycoside hydrolase family 9" evidence="9">
    <location>
        <begin position="10"/>
        <end position="73"/>
    </location>
</feature>
<keyword evidence="5" id="KW-0136">Cellulose degradation</keyword>
<evidence type="ECO:0000256" key="2">
    <source>
        <dbReference type="ARBA" id="ARBA00007072"/>
    </source>
</evidence>
<evidence type="ECO:0000256" key="8">
    <source>
        <dbReference type="ARBA" id="ARBA00023326"/>
    </source>
</evidence>
<feature type="non-terminal residue" evidence="10">
    <location>
        <position position="1"/>
    </location>
</feature>
<proteinExistence type="inferred from homology"/>
<comment type="catalytic activity">
    <reaction evidence="1">
        <text>Endohydrolysis of (1-&gt;4)-beta-D-glucosidic linkages in cellulose, lichenin and cereal beta-D-glucans.</text>
        <dbReference type="EC" id="3.2.1.4"/>
    </reaction>
</comment>
<dbReference type="EMBL" id="JAJJMB010013063">
    <property type="protein sequence ID" value="KAI3871394.1"/>
    <property type="molecule type" value="Genomic_DNA"/>
</dbReference>
<dbReference type="InterPro" id="IPR012341">
    <property type="entry name" value="6hp_glycosidase-like_sf"/>
</dbReference>
<keyword evidence="6" id="KW-0119">Carbohydrate metabolism</keyword>
<protein>
    <recommendedName>
        <fullName evidence="3">cellulase</fullName>
        <ecNumber evidence="3">3.2.1.4</ecNumber>
    </recommendedName>
</protein>
<evidence type="ECO:0000256" key="3">
    <source>
        <dbReference type="ARBA" id="ARBA00012601"/>
    </source>
</evidence>
<feature type="non-terminal residue" evidence="10">
    <location>
        <position position="96"/>
    </location>
</feature>
<evidence type="ECO:0000256" key="7">
    <source>
        <dbReference type="ARBA" id="ARBA00023295"/>
    </source>
</evidence>
<keyword evidence="4" id="KW-0378">Hydrolase</keyword>
<evidence type="ECO:0000259" key="9">
    <source>
        <dbReference type="Pfam" id="PF00759"/>
    </source>
</evidence>
<accession>A0AAD4X9J7</accession>
<dbReference type="SUPFAM" id="SSF48208">
    <property type="entry name" value="Six-hairpin glycosidases"/>
    <property type="match status" value="1"/>
</dbReference>
<evidence type="ECO:0000256" key="4">
    <source>
        <dbReference type="ARBA" id="ARBA00022801"/>
    </source>
</evidence>
<dbReference type="Proteomes" id="UP001202328">
    <property type="component" value="Unassembled WGS sequence"/>
</dbReference>
<evidence type="ECO:0000313" key="10">
    <source>
        <dbReference type="EMBL" id="KAI3871394.1"/>
    </source>
</evidence>
<dbReference type="Pfam" id="PF00759">
    <property type="entry name" value="Glyco_hydro_9"/>
    <property type="match status" value="1"/>
</dbReference>
<organism evidence="10 11">
    <name type="scientific">Papaver atlanticum</name>
    <dbReference type="NCBI Taxonomy" id="357466"/>
    <lineage>
        <taxon>Eukaryota</taxon>
        <taxon>Viridiplantae</taxon>
        <taxon>Streptophyta</taxon>
        <taxon>Embryophyta</taxon>
        <taxon>Tracheophyta</taxon>
        <taxon>Spermatophyta</taxon>
        <taxon>Magnoliopsida</taxon>
        <taxon>Ranunculales</taxon>
        <taxon>Papaveraceae</taxon>
        <taxon>Papaveroideae</taxon>
        <taxon>Papaver</taxon>
    </lineage>
</organism>
<dbReference type="InterPro" id="IPR001701">
    <property type="entry name" value="Glyco_hydro_9"/>
</dbReference>
<keyword evidence="11" id="KW-1185">Reference proteome</keyword>
<keyword evidence="7" id="KW-0326">Glycosidase</keyword>
<evidence type="ECO:0000256" key="5">
    <source>
        <dbReference type="ARBA" id="ARBA00023001"/>
    </source>
</evidence>
<name>A0AAD4X9J7_9MAGN</name>
<keyword evidence="8" id="KW-0624">Polysaccharide degradation</keyword>
<dbReference type="EC" id="3.2.1.4" evidence="3"/>
<dbReference type="InterPro" id="IPR008928">
    <property type="entry name" value="6-hairpin_glycosidase_sf"/>
</dbReference>
<dbReference type="PANTHER" id="PTHR22298">
    <property type="entry name" value="ENDO-1,4-BETA-GLUCANASE"/>
    <property type="match status" value="1"/>
</dbReference>